<protein>
    <submittedName>
        <fullName evidence="2">Str. FM013</fullName>
    </submittedName>
</protein>
<name>A0A0G4PD81_PENC3</name>
<organism evidence="2 3">
    <name type="scientific">Penicillium camemberti (strain FM 013)</name>
    <dbReference type="NCBI Taxonomy" id="1429867"/>
    <lineage>
        <taxon>Eukaryota</taxon>
        <taxon>Fungi</taxon>
        <taxon>Dikarya</taxon>
        <taxon>Ascomycota</taxon>
        <taxon>Pezizomycotina</taxon>
        <taxon>Eurotiomycetes</taxon>
        <taxon>Eurotiomycetidae</taxon>
        <taxon>Eurotiales</taxon>
        <taxon>Aspergillaceae</taxon>
        <taxon>Penicillium</taxon>
    </lineage>
</organism>
<dbReference type="AlphaFoldDB" id="A0A0G4PD81"/>
<dbReference type="EMBL" id="HG793144">
    <property type="protein sequence ID" value="CRL24288.1"/>
    <property type="molecule type" value="Genomic_DNA"/>
</dbReference>
<sequence>MLDLRQPGKIEPKQVRCPGERPTCTRCISTNTSFCYSSRKQLGRPKARKDHHKSSRRRHCNPFAGARPRSRSFNTCACLSEQYLLLEQLRLKTQLVVPDDLHMLRGTIQKAIDVLNC</sequence>
<feature type="region of interest" description="Disordered" evidence="1">
    <location>
        <begin position="39"/>
        <end position="70"/>
    </location>
</feature>
<evidence type="ECO:0000313" key="3">
    <source>
        <dbReference type="Proteomes" id="UP000053732"/>
    </source>
</evidence>
<feature type="compositionally biased region" description="Basic residues" evidence="1">
    <location>
        <begin position="41"/>
        <end position="60"/>
    </location>
</feature>
<evidence type="ECO:0000313" key="2">
    <source>
        <dbReference type="EMBL" id="CRL24288.1"/>
    </source>
</evidence>
<dbReference type="Proteomes" id="UP000053732">
    <property type="component" value="Unassembled WGS sequence"/>
</dbReference>
<evidence type="ECO:0000256" key="1">
    <source>
        <dbReference type="SAM" id="MobiDB-lite"/>
    </source>
</evidence>
<reference evidence="2 3" key="1">
    <citation type="journal article" date="2014" name="Nat. Commun.">
        <title>Multiple recent horizontal transfers of a large genomic region in cheese making fungi.</title>
        <authorList>
            <person name="Cheeseman K."/>
            <person name="Ropars J."/>
            <person name="Renault P."/>
            <person name="Dupont J."/>
            <person name="Gouzy J."/>
            <person name="Branca A."/>
            <person name="Abraham A.L."/>
            <person name="Ceppi M."/>
            <person name="Conseiller E."/>
            <person name="Debuchy R."/>
            <person name="Malagnac F."/>
            <person name="Goarin A."/>
            <person name="Silar P."/>
            <person name="Lacoste S."/>
            <person name="Sallet E."/>
            <person name="Bensimon A."/>
            <person name="Giraud T."/>
            <person name="Brygoo Y."/>
        </authorList>
    </citation>
    <scope>NUCLEOTIDE SEQUENCE [LARGE SCALE GENOMIC DNA]</scope>
    <source>
        <strain evidence="3">FM 013</strain>
    </source>
</reference>
<gene>
    <name evidence="2" type="ORF">PCAMFM013_S011g000282</name>
</gene>
<keyword evidence="3" id="KW-1185">Reference proteome</keyword>
<proteinExistence type="predicted"/>
<accession>A0A0G4PD81</accession>